<dbReference type="AlphaFoldDB" id="A0A1M5Z101"/>
<dbReference type="PANTHER" id="PTHR30388:SF6">
    <property type="entry name" value="XANTHINE DEHYDROGENASE SUBUNIT A-RELATED"/>
    <property type="match status" value="1"/>
</dbReference>
<gene>
    <name evidence="3" type="ORF">SAMN02745823_03057</name>
</gene>
<dbReference type="Gene3D" id="3.40.50.720">
    <property type="entry name" value="NAD(P)-binding Rossmann-like Domain"/>
    <property type="match status" value="1"/>
</dbReference>
<name>A0A1M5Z101_9FIRM</name>
<dbReference type="Proteomes" id="UP000183995">
    <property type="component" value="Unassembled WGS sequence"/>
</dbReference>
<dbReference type="OrthoDB" id="9773039at2"/>
<sequence>MHPTDIYKRVTETLDAGQRAVVVTTLSGDAAALPEKLVLTEEALQEAGGDASQALALSALDAGELALQKSASGGVCFAEPYFPESRMIVLGGGHIARPLVEFAAKCGFNVTVTDDRPSFANRQRFPLAKRVLCESFDRCIPMLNINRSCFVVIITRGHRHDLDCLREILKLETAYTGMIGSRRRVAGARQQLLSEGYTQETLDLVRAPIGLDIGAETPEEIAVSILSEAVRYKRVVSKSHWPELDTEVLAELAAPRSEPRALVTIIETKGSVPRDVGAKMVVWSDGRTLGSIGGGCSEGGVITAAYDVIRNGGHRLVDVDMTGDVAEDEGMVCGGTMKVVIEKYAS</sequence>
<evidence type="ECO:0000313" key="4">
    <source>
        <dbReference type="Proteomes" id="UP000183995"/>
    </source>
</evidence>
<reference evidence="3 4" key="1">
    <citation type="submission" date="2016-11" db="EMBL/GenBank/DDBJ databases">
        <authorList>
            <person name="Jaros S."/>
            <person name="Januszkiewicz K."/>
            <person name="Wedrychowicz H."/>
        </authorList>
    </citation>
    <scope>NUCLEOTIDE SEQUENCE [LARGE SCALE GENOMIC DNA]</scope>
    <source>
        <strain evidence="3 4">DSM 10068</strain>
    </source>
</reference>
<dbReference type="PANTHER" id="PTHR30388">
    <property type="entry name" value="ALDEHYDE OXIDOREDUCTASE MOLYBDENUM COFACTOR ASSEMBLY PROTEIN"/>
    <property type="match status" value="1"/>
</dbReference>
<evidence type="ECO:0000259" key="1">
    <source>
        <dbReference type="Pfam" id="PF02625"/>
    </source>
</evidence>
<accession>A0A1M5Z101</accession>
<organism evidence="3 4">
    <name type="scientific">Sporobacter termitidis DSM 10068</name>
    <dbReference type="NCBI Taxonomy" id="1123282"/>
    <lineage>
        <taxon>Bacteria</taxon>
        <taxon>Bacillati</taxon>
        <taxon>Bacillota</taxon>
        <taxon>Clostridia</taxon>
        <taxon>Eubacteriales</taxon>
        <taxon>Oscillospiraceae</taxon>
        <taxon>Sporobacter</taxon>
    </lineage>
</organism>
<keyword evidence="4" id="KW-1185">Reference proteome</keyword>
<dbReference type="RefSeq" id="WP_073080760.1">
    <property type="nucleotide sequence ID" value="NZ_FQXV01000012.1"/>
</dbReference>
<feature type="domain" description="XdhC Rossmann" evidence="2">
    <location>
        <begin position="87"/>
        <end position="228"/>
    </location>
</feature>
<protein>
    <submittedName>
        <fullName evidence="3">Xanthine dehydrogenase accessory factor</fullName>
    </submittedName>
</protein>
<dbReference type="EMBL" id="FQXV01000012">
    <property type="protein sequence ID" value="SHI17850.1"/>
    <property type="molecule type" value="Genomic_DNA"/>
</dbReference>
<dbReference type="Pfam" id="PF02625">
    <property type="entry name" value="XdhC_CoxI"/>
    <property type="match status" value="1"/>
</dbReference>
<dbReference type="InterPro" id="IPR052698">
    <property type="entry name" value="MoCofactor_Util/Proc"/>
</dbReference>
<proteinExistence type="predicted"/>
<dbReference type="STRING" id="1123282.SAMN02745823_03057"/>
<dbReference type="Pfam" id="PF13478">
    <property type="entry name" value="XdhC_C"/>
    <property type="match status" value="1"/>
</dbReference>
<dbReference type="InterPro" id="IPR027051">
    <property type="entry name" value="XdhC_Rossmann_dom"/>
</dbReference>
<evidence type="ECO:0000313" key="3">
    <source>
        <dbReference type="EMBL" id="SHI17850.1"/>
    </source>
</evidence>
<evidence type="ECO:0000259" key="2">
    <source>
        <dbReference type="Pfam" id="PF13478"/>
    </source>
</evidence>
<feature type="domain" description="XdhC- CoxI" evidence="1">
    <location>
        <begin position="256"/>
        <end position="319"/>
    </location>
</feature>
<dbReference type="InterPro" id="IPR003777">
    <property type="entry name" value="XdhC_CoxI"/>
</dbReference>